<dbReference type="AlphaFoldDB" id="A0A1R1YM67"/>
<feature type="domain" description="Peptidase S1" evidence="5">
    <location>
        <begin position="27"/>
        <end position="270"/>
    </location>
</feature>
<dbReference type="Pfam" id="PF00089">
    <property type="entry name" value="Trypsin"/>
    <property type="match status" value="1"/>
</dbReference>
<dbReference type="Proteomes" id="UP000187429">
    <property type="component" value="Unassembled WGS sequence"/>
</dbReference>
<dbReference type="FunFam" id="2.40.10.10:FF:000068">
    <property type="entry name" value="transmembrane protease serine 2"/>
    <property type="match status" value="1"/>
</dbReference>
<organism evidence="6 7">
    <name type="scientific">Smittium culicis</name>
    <dbReference type="NCBI Taxonomy" id="133412"/>
    <lineage>
        <taxon>Eukaryota</taxon>
        <taxon>Fungi</taxon>
        <taxon>Fungi incertae sedis</taxon>
        <taxon>Zoopagomycota</taxon>
        <taxon>Kickxellomycotina</taxon>
        <taxon>Harpellomycetes</taxon>
        <taxon>Harpellales</taxon>
        <taxon>Legeriomycetaceae</taxon>
        <taxon>Smittium</taxon>
    </lineage>
</organism>
<accession>A0A1R1YM67</accession>
<dbReference type="InterPro" id="IPR050430">
    <property type="entry name" value="Peptidase_S1"/>
</dbReference>
<dbReference type="OrthoDB" id="6380398at2759"/>
<dbReference type="PANTHER" id="PTHR24276">
    <property type="entry name" value="POLYSERASE-RELATED"/>
    <property type="match status" value="1"/>
</dbReference>
<evidence type="ECO:0000256" key="3">
    <source>
        <dbReference type="RuleBase" id="RU363034"/>
    </source>
</evidence>
<feature type="region of interest" description="Disordered" evidence="4">
    <location>
        <begin position="1"/>
        <end position="21"/>
    </location>
</feature>
<evidence type="ECO:0000256" key="2">
    <source>
        <dbReference type="ARBA" id="ARBA00023157"/>
    </source>
</evidence>
<dbReference type="InterPro" id="IPR009003">
    <property type="entry name" value="Peptidase_S1_PA"/>
</dbReference>
<evidence type="ECO:0000259" key="5">
    <source>
        <dbReference type="PROSITE" id="PS50240"/>
    </source>
</evidence>
<evidence type="ECO:0000256" key="1">
    <source>
        <dbReference type="ARBA" id="ARBA00007664"/>
    </source>
</evidence>
<reference evidence="7" key="1">
    <citation type="submission" date="2017-01" db="EMBL/GenBank/DDBJ databases">
        <authorList>
            <person name="Wang Y."/>
            <person name="White M."/>
            <person name="Kvist S."/>
            <person name="Moncalvo J.-M."/>
        </authorList>
    </citation>
    <scope>NUCLEOTIDE SEQUENCE [LARGE SCALE GENOMIC DNA]</scope>
    <source>
        <strain evidence="7">ID-206-W2</strain>
    </source>
</reference>
<name>A0A1R1YM67_9FUNG</name>
<keyword evidence="3" id="KW-0378">Hydrolase</keyword>
<keyword evidence="3" id="KW-0645">Protease</keyword>
<feature type="region of interest" description="Disordered" evidence="4">
    <location>
        <begin position="328"/>
        <end position="363"/>
    </location>
</feature>
<evidence type="ECO:0000256" key="4">
    <source>
        <dbReference type="SAM" id="MobiDB-lite"/>
    </source>
</evidence>
<dbReference type="PRINTS" id="PR00722">
    <property type="entry name" value="CHYMOTRYPSIN"/>
</dbReference>
<protein>
    <submittedName>
        <fullName evidence="6">Trypsin epsilon</fullName>
    </submittedName>
</protein>
<dbReference type="EMBL" id="LSSM01000758">
    <property type="protein sequence ID" value="OMJ27963.1"/>
    <property type="molecule type" value="Genomic_DNA"/>
</dbReference>
<dbReference type="GO" id="GO:0004252">
    <property type="term" value="F:serine-type endopeptidase activity"/>
    <property type="evidence" value="ECO:0007669"/>
    <property type="project" value="InterPro"/>
</dbReference>
<sequence>MMPRFQALTQASPLDSDSKVNPSNNRILNGVQASTNSFPYASFIYSNFGSTANICTGSLIAPNIVLTAAHCLLDSAGVATDPSIISVSVGSVFNIQKNSNIYSVSKVINHPEYSRSTKLNDIAIIVLTKDVNIPSSDFAKIYDLEFDDSIPVEAAGWGVTSNDVKSASDTLNYVPLHLSSSSICKGFNSYWSSNAGSFICTENVNSQDTCFGDSGGPLSYSSVSPKPIIGITSFGRDPSKDSTLQCGAAGGVGFYTHAYYYIDWISSTSNIPKSNLLYSSSISSPSSSSQALSDVDPSSTDIILATLSNNRNNVDTLNIDLASSSSFSITNDSLEPDSPSTAEKDSQISSSHPESSSIDTKNQENTLFPTIGLSIATEDTNDQANQIQFSPLELPTPSSTPQANIVSSQPQNSSPTSQQQAQSSSQSSSSPAKLLFNFALTASLSSLLTITMFLF</sequence>
<feature type="compositionally biased region" description="Polar residues" evidence="4">
    <location>
        <begin position="328"/>
        <end position="341"/>
    </location>
</feature>
<proteinExistence type="inferred from homology"/>
<gene>
    <name evidence="6" type="ORF">AYI69_g2579</name>
</gene>
<feature type="region of interest" description="Disordered" evidence="4">
    <location>
        <begin position="391"/>
        <end position="428"/>
    </location>
</feature>
<dbReference type="InterPro" id="IPR043504">
    <property type="entry name" value="Peptidase_S1_PA_chymotrypsin"/>
</dbReference>
<dbReference type="PROSITE" id="PS00135">
    <property type="entry name" value="TRYPSIN_SER"/>
    <property type="match status" value="1"/>
</dbReference>
<feature type="compositionally biased region" description="Low complexity" evidence="4">
    <location>
        <begin position="347"/>
        <end position="357"/>
    </location>
</feature>
<keyword evidence="7" id="KW-1185">Reference proteome</keyword>
<feature type="compositionally biased region" description="Polar residues" evidence="4">
    <location>
        <begin position="7"/>
        <end position="21"/>
    </location>
</feature>
<comment type="similarity">
    <text evidence="1">Belongs to the peptidase S1 family.</text>
</comment>
<dbReference type="CDD" id="cd00190">
    <property type="entry name" value="Tryp_SPc"/>
    <property type="match status" value="1"/>
</dbReference>
<evidence type="ECO:0000313" key="6">
    <source>
        <dbReference type="EMBL" id="OMJ27963.1"/>
    </source>
</evidence>
<dbReference type="InterPro" id="IPR001254">
    <property type="entry name" value="Trypsin_dom"/>
</dbReference>
<dbReference type="Gene3D" id="2.40.10.10">
    <property type="entry name" value="Trypsin-like serine proteases"/>
    <property type="match status" value="1"/>
</dbReference>
<keyword evidence="2" id="KW-1015">Disulfide bond</keyword>
<evidence type="ECO:0000313" key="7">
    <source>
        <dbReference type="Proteomes" id="UP000187429"/>
    </source>
</evidence>
<dbReference type="InterPro" id="IPR033116">
    <property type="entry name" value="TRYPSIN_SER"/>
</dbReference>
<keyword evidence="3" id="KW-0720">Serine protease</keyword>
<dbReference type="GO" id="GO:0006508">
    <property type="term" value="P:proteolysis"/>
    <property type="evidence" value="ECO:0007669"/>
    <property type="project" value="UniProtKB-KW"/>
</dbReference>
<dbReference type="SMART" id="SM00020">
    <property type="entry name" value="Tryp_SPc"/>
    <property type="match status" value="1"/>
</dbReference>
<comment type="caution">
    <text evidence="6">The sequence shown here is derived from an EMBL/GenBank/DDBJ whole genome shotgun (WGS) entry which is preliminary data.</text>
</comment>
<dbReference type="PROSITE" id="PS00134">
    <property type="entry name" value="TRYPSIN_HIS"/>
    <property type="match status" value="1"/>
</dbReference>
<dbReference type="InterPro" id="IPR001314">
    <property type="entry name" value="Peptidase_S1A"/>
</dbReference>
<dbReference type="PANTHER" id="PTHR24276:SF91">
    <property type="entry name" value="AT26814P-RELATED"/>
    <property type="match status" value="1"/>
</dbReference>
<dbReference type="PROSITE" id="PS50240">
    <property type="entry name" value="TRYPSIN_DOM"/>
    <property type="match status" value="1"/>
</dbReference>
<dbReference type="SUPFAM" id="SSF50494">
    <property type="entry name" value="Trypsin-like serine proteases"/>
    <property type="match status" value="1"/>
</dbReference>
<dbReference type="InterPro" id="IPR018114">
    <property type="entry name" value="TRYPSIN_HIS"/>
</dbReference>